<dbReference type="EMBL" id="AAGTPA010000007">
    <property type="protein sequence ID" value="EBR8433092.1"/>
    <property type="molecule type" value="Genomic_DNA"/>
</dbReference>
<dbReference type="PROSITE" id="PS51184">
    <property type="entry name" value="JMJC"/>
    <property type="match status" value="1"/>
</dbReference>
<feature type="domain" description="JmjC" evidence="4">
    <location>
        <begin position="94"/>
        <end position="244"/>
    </location>
</feature>
<name>A0A5U8J526_SALET</name>
<dbReference type="SUPFAM" id="SSF51197">
    <property type="entry name" value="Clavaminate synthase-like"/>
    <property type="match status" value="1"/>
</dbReference>
<comment type="cofactor">
    <cofactor evidence="1">
        <name>Fe(2+)</name>
        <dbReference type="ChEBI" id="CHEBI:29033"/>
    </cofactor>
</comment>
<evidence type="ECO:0000259" key="4">
    <source>
        <dbReference type="PROSITE" id="PS51184"/>
    </source>
</evidence>
<evidence type="ECO:0000256" key="1">
    <source>
        <dbReference type="ARBA" id="ARBA00001954"/>
    </source>
</evidence>
<dbReference type="GO" id="GO:0046872">
    <property type="term" value="F:metal ion binding"/>
    <property type="evidence" value="ECO:0007669"/>
    <property type="project" value="UniProtKB-KW"/>
</dbReference>
<dbReference type="SMART" id="SM00558">
    <property type="entry name" value="JmjC"/>
    <property type="match status" value="1"/>
</dbReference>
<dbReference type="Proteomes" id="UP000839597">
    <property type="component" value="Unassembled WGS sequence"/>
</dbReference>
<gene>
    <name evidence="5" type="ORF">DOI44_08605</name>
</gene>
<accession>A0A5U8J526</accession>
<keyword evidence="3" id="KW-0408">Iron</keyword>
<organism evidence="5">
    <name type="scientific">Salmonella enterica subsp. enterica serovar Panama</name>
    <dbReference type="NCBI Taxonomy" id="29472"/>
    <lineage>
        <taxon>Bacteria</taxon>
        <taxon>Pseudomonadati</taxon>
        <taxon>Pseudomonadota</taxon>
        <taxon>Gammaproteobacteria</taxon>
        <taxon>Enterobacterales</taxon>
        <taxon>Enterobacteriaceae</taxon>
        <taxon>Salmonella</taxon>
    </lineage>
</organism>
<sequence length="313" mass="35794">MNPENYAIEVLLGHERFQEFMHCYEQNKVYKCRFDAPAAEILTPADLEEIINTRRLSFPRCRLVRSGKPLAPAEYNERSHSAMGQGIIKLIPQRVMQEIENGATLVVDFAEDLSTTIHAVADSLSAFFQERTGATVFFSVGSKKGFTTHWDNSDTLIFQLSGKKKWYLYEPDFAFPVAENKSSMSVPDGTPSESFILNENEFLYLPRGQWHAPEPCDSHSLHISFAFRRRNGIDFIKFLLPKLASYLSLRKDINKFADETEQAFYIETVRSVFDDILTVGHLNDFLSSSQNRQFVSPPMSLQKLIGKRDEEAE</sequence>
<evidence type="ECO:0000256" key="3">
    <source>
        <dbReference type="ARBA" id="ARBA00023004"/>
    </source>
</evidence>
<proteinExistence type="predicted"/>
<dbReference type="PANTHER" id="PTHR13096:SF8">
    <property type="entry name" value="RIBOSOMAL OXYGENASE 1"/>
    <property type="match status" value="1"/>
</dbReference>
<keyword evidence="2" id="KW-0479">Metal-binding</keyword>
<evidence type="ECO:0000256" key="2">
    <source>
        <dbReference type="ARBA" id="ARBA00022723"/>
    </source>
</evidence>
<protein>
    <recommendedName>
        <fullName evidence="4">JmjC domain-containing protein</fullName>
    </recommendedName>
</protein>
<dbReference type="Gene3D" id="2.60.120.650">
    <property type="entry name" value="Cupin"/>
    <property type="match status" value="1"/>
</dbReference>
<dbReference type="InterPro" id="IPR039994">
    <property type="entry name" value="NO66-like"/>
</dbReference>
<dbReference type="PANTHER" id="PTHR13096">
    <property type="entry name" value="MINA53 MYC INDUCED NUCLEAR ANTIGEN"/>
    <property type="match status" value="1"/>
</dbReference>
<dbReference type="Pfam" id="PF08007">
    <property type="entry name" value="JmjC_2"/>
    <property type="match status" value="1"/>
</dbReference>
<evidence type="ECO:0000313" key="5">
    <source>
        <dbReference type="EMBL" id="EBR8433092.1"/>
    </source>
</evidence>
<dbReference type="InterPro" id="IPR003347">
    <property type="entry name" value="JmjC_dom"/>
</dbReference>
<dbReference type="AlphaFoldDB" id="A0A5U8J526"/>
<reference evidence="5" key="1">
    <citation type="submission" date="2018-06" db="EMBL/GenBank/DDBJ databases">
        <authorList>
            <person name="Ashton P.M."/>
            <person name="Dallman T."/>
            <person name="Nair S."/>
            <person name="De Pinna E."/>
            <person name="Peters T."/>
            <person name="Grant K."/>
        </authorList>
    </citation>
    <scope>NUCLEOTIDE SEQUENCE [LARGE SCALE GENOMIC DNA]</scope>
    <source>
        <strain evidence="5">449454</strain>
    </source>
</reference>
<comment type="caution">
    <text evidence="5">The sequence shown here is derived from an EMBL/GenBank/DDBJ whole genome shotgun (WGS) entry which is preliminary data.</text>
</comment>